<dbReference type="GO" id="GO:0080008">
    <property type="term" value="C:Cul4-RING E3 ubiquitin ligase complex"/>
    <property type="evidence" value="ECO:0007669"/>
    <property type="project" value="TreeGrafter"/>
</dbReference>
<evidence type="ECO:0000259" key="3">
    <source>
        <dbReference type="Pfam" id="PF10172"/>
    </source>
</evidence>
<evidence type="ECO:0000313" key="4">
    <source>
        <dbReference type="EMBL" id="GJN40050.1"/>
    </source>
</evidence>
<dbReference type="InterPro" id="IPR018276">
    <property type="entry name" value="DDA1_dom"/>
</dbReference>
<dbReference type="Pfam" id="PF10172">
    <property type="entry name" value="DDA1"/>
    <property type="match status" value="1"/>
</dbReference>
<feature type="domain" description="DET1- and DDB1-associated protein 1" evidence="3">
    <location>
        <begin position="107"/>
        <end position="163"/>
    </location>
</feature>
<dbReference type="InterPro" id="IPR033575">
    <property type="entry name" value="DDA1-like"/>
</dbReference>
<keyword evidence="5" id="KW-1185">Reference proteome</keyword>
<feature type="region of interest" description="Disordered" evidence="2">
    <location>
        <begin position="164"/>
        <end position="208"/>
    </location>
</feature>
<dbReference type="Proteomes" id="UP001054889">
    <property type="component" value="Unassembled WGS sequence"/>
</dbReference>
<organism evidence="4 5">
    <name type="scientific">Eleusine coracana subsp. coracana</name>
    <dbReference type="NCBI Taxonomy" id="191504"/>
    <lineage>
        <taxon>Eukaryota</taxon>
        <taxon>Viridiplantae</taxon>
        <taxon>Streptophyta</taxon>
        <taxon>Embryophyta</taxon>
        <taxon>Tracheophyta</taxon>
        <taxon>Spermatophyta</taxon>
        <taxon>Magnoliopsida</taxon>
        <taxon>Liliopsida</taxon>
        <taxon>Poales</taxon>
        <taxon>Poaceae</taxon>
        <taxon>PACMAD clade</taxon>
        <taxon>Chloridoideae</taxon>
        <taxon>Cynodonteae</taxon>
        <taxon>Eleusininae</taxon>
        <taxon>Eleusine</taxon>
    </lineage>
</organism>
<dbReference type="AlphaFoldDB" id="A0AAV5FZR9"/>
<protein>
    <recommendedName>
        <fullName evidence="3">DET1- and DDB1-associated protein 1 domain-containing protein</fullName>
    </recommendedName>
</protein>
<feature type="compositionally biased region" description="Basic residues" evidence="2">
    <location>
        <begin position="278"/>
        <end position="289"/>
    </location>
</feature>
<dbReference type="SUPFAM" id="SSF101447">
    <property type="entry name" value="Formin homology 2 domain (FH2 domain)"/>
    <property type="match status" value="1"/>
</dbReference>
<dbReference type="GO" id="GO:0032436">
    <property type="term" value="P:positive regulation of proteasomal ubiquitin-dependent protein catabolic process"/>
    <property type="evidence" value="ECO:0007669"/>
    <property type="project" value="TreeGrafter"/>
</dbReference>
<accession>A0AAV5FZR9</accession>
<name>A0AAV5FZR9_ELECO</name>
<comment type="similarity">
    <text evidence="1">Belongs to the DDA1 family.</text>
</comment>
<dbReference type="PANTHER" id="PTHR31879:SF10">
    <property type="entry name" value="DET1- AND DDB1-ASSOCIATED PROTEIN 1"/>
    <property type="match status" value="1"/>
</dbReference>
<evidence type="ECO:0000256" key="1">
    <source>
        <dbReference type="ARBA" id="ARBA00008042"/>
    </source>
</evidence>
<reference evidence="4" key="2">
    <citation type="submission" date="2021-12" db="EMBL/GenBank/DDBJ databases">
        <title>Resequencing data analysis of finger millet.</title>
        <authorList>
            <person name="Hatakeyama M."/>
            <person name="Aluri S."/>
            <person name="Balachadran M.T."/>
            <person name="Sivarajan S.R."/>
            <person name="Poveda L."/>
            <person name="Shimizu-Inatsugi R."/>
            <person name="Schlapbach R."/>
            <person name="Sreeman S.M."/>
            <person name="Shimizu K.K."/>
        </authorList>
    </citation>
    <scope>NUCLEOTIDE SEQUENCE</scope>
</reference>
<proteinExistence type="inferred from homology"/>
<evidence type="ECO:0000313" key="5">
    <source>
        <dbReference type="Proteomes" id="UP001054889"/>
    </source>
</evidence>
<feature type="region of interest" description="Disordered" evidence="2">
    <location>
        <begin position="278"/>
        <end position="329"/>
    </location>
</feature>
<gene>
    <name evidence="4" type="primary">gb29216</name>
    <name evidence="4" type="ORF">PR202_gb29216</name>
</gene>
<feature type="compositionally biased region" description="Low complexity" evidence="2">
    <location>
        <begin position="290"/>
        <end position="306"/>
    </location>
</feature>
<feature type="compositionally biased region" description="Pro residues" evidence="2">
    <location>
        <begin position="317"/>
        <end position="329"/>
    </location>
</feature>
<evidence type="ECO:0000256" key="2">
    <source>
        <dbReference type="SAM" id="MobiDB-lite"/>
    </source>
</evidence>
<dbReference type="EMBL" id="BQKI01000101">
    <property type="protein sequence ID" value="GJN40050.1"/>
    <property type="molecule type" value="Genomic_DNA"/>
</dbReference>
<comment type="caution">
    <text evidence="4">The sequence shown here is derived from an EMBL/GenBank/DDBJ whole genome shotgun (WGS) entry which is preliminary data.</text>
</comment>
<feature type="compositionally biased region" description="Polar residues" evidence="2">
    <location>
        <begin position="195"/>
        <end position="208"/>
    </location>
</feature>
<reference evidence="4" key="1">
    <citation type="journal article" date="2018" name="DNA Res.">
        <title>Multiple hybrid de novo genome assembly of finger millet, an orphan allotetraploid crop.</title>
        <authorList>
            <person name="Hatakeyama M."/>
            <person name="Aluri S."/>
            <person name="Balachadran M.T."/>
            <person name="Sivarajan S.R."/>
            <person name="Patrignani A."/>
            <person name="Gruter S."/>
            <person name="Poveda L."/>
            <person name="Shimizu-Inatsugi R."/>
            <person name="Baeten J."/>
            <person name="Francoijs K.J."/>
            <person name="Nataraja K.N."/>
            <person name="Reddy Y.A.N."/>
            <person name="Phadnis S."/>
            <person name="Ravikumar R.L."/>
            <person name="Schlapbach R."/>
            <person name="Sreeman S.M."/>
            <person name="Shimizu K.K."/>
        </authorList>
    </citation>
    <scope>NUCLEOTIDE SEQUENCE</scope>
</reference>
<dbReference type="PANTHER" id="PTHR31879">
    <property type="entry name" value="DET1- AND DDB1-ASSOCIATED PROTEIN 1"/>
    <property type="match status" value="1"/>
</dbReference>
<sequence>MSSRVVVELGLRGFAAPCDGVLGIGVDALEQVHSPAADGESPVLGGAPLDNAESLLDESTPNRRVLALSKDSSVGWSPDIEPMGADGGGWKGSTPAKAAESGAATALAGLPSRGNFTESNIASSTGGLKIYLCLHDTAPPDGQVVKTDTNNILIRALQLSKQKSEAKDVSCKTPGESSRGKRNAARSLDAKNPSKRPNTGNSAGFSTHASCAMVNGGRRQQSSTHSDRTKKMWIESGIRVSFLSLPLPLPPTPCRRCRHSRRASLSLLRLRACRRRRRRHRSPGRRCRSSCRGSGSCRRCAGTGPRWPRRRHAHRAAPPPPPPPPPPPLLSVVIRSAAVQELAATVTRTALELADLVPAAVVQITAGATRRLTAAAKGKAVDSGPEFVAAGGMSPVPYTGLGMPPSLLPVGASSLTAAAASTDLVLAAQTQAIAAMERIHAATLAWERELAAANALYHRASEVWDDLVLDEITRGARGHPTGLHCPTCHLPPRRYSTCARRGGGGGGGAAAVVATAVWGFVVGAPAGGHELPSDFSELTLQSFTVEKLRSLLKEKGLSPKGKKASANIV</sequence>